<dbReference type="EMBL" id="JAINUF010000002">
    <property type="protein sequence ID" value="KAJ8374913.1"/>
    <property type="molecule type" value="Genomic_DNA"/>
</dbReference>
<sequence>MVLYKWQVLQIRSEAYDPLTDTSTSVQREGKNPNPPPFITRLLFQRGKIDGAAPTCWQMGFSKVQGRFVRAGRGPNTTSGGGRAFWTLKPHRRSPIRSLRAGDQSLKRFQVGPGSAEPGRRSEAWSAVAATSLDPLGPLPRQLRSWLPPLGVCLRFRVSSLPWLCQAKGL</sequence>
<accession>A0A9Q1J9T1</accession>
<organism evidence="1 2">
    <name type="scientific">Synaphobranchus kaupii</name>
    <name type="common">Kaup's arrowtooth eel</name>
    <dbReference type="NCBI Taxonomy" id="118154"/>
    <lineage>
        <taxon>Eukaryota</taxon>
        <taxon>Metazoa</taxon>
        <taxon>Chordata</taxon>
        <taxon>Craniata</taxon>
        <taxon>Vertebrata</taxon>
        <taxon>Euteleostomi</taxon>
        <taxon>Actinopterygii</taxon>
        <taxon>Neopterygii</taxon>
        <taxon>Teleostei</taxon>
        <taxon>Anguilliformes</taxon>
        <taxon>Synaphobranchidae</taxon>
        <taxon>Synaphobranchus</taxon>
    </lineage>
</organism>
<dbReference type="AlphaFoldDB" id="A0A9Q1J9T1"/>
<reference evidence="1" key="1">
    <citation type="journal article" date="2023" name="Science">
        <title>Genome structures resolve the early diversification of teleost fishes.</title>
        <authorList>
            <person name="Parey E."/>
            <person name="Louis A."/>
            <person name="Montfort J."/>
            <person name="Bouchez O."/>
            <person name="Roques C."/>
            <person name="Iampietro C."/>
            <person name="Lluch J."/>
            <person name="Castinel A."/>
            <person name="Donnadieu C."/>
            <person name="Desvignes T."/>
            <person name="Floi Bucao C."/>
            <person name="Jouanno E."/>
            <person name="Wen M."/>
            <person name="Mejri S."/>
            <person name="Dirks R."/>
            <person name="Jansen H."/>
            <person name="Henkel C."/>
            <person name="Chen W.J."/>
            <person name="Zahm M."/>
            <person name="Cabau C."/>
            <person name="Klopp C."/>
            <person name="Thompson A.W."/>
            <person name="Robinson-Rechavi M."/>
            <person name="Braasch I."/>
            <person name="Lecointre G."/>
            <person name="Bobe J."/>
            <person name="Postlethwait J.H."/>
            <person name="Berthelot C."/>
            <person name="Roest Crollius H."/>
            <person name="Guiguen Y."/>
        </authorList>
    </citation>
    <scope>NUCLEOTIDE SEQUENCE</scope>
    <source>
        <strain evidence="1">WJC10195</strain>
    </source>
</reference>
<name>A0A9Q1J9T1_SYNKA</name>
<comment type="caution">
    <text evidence="1">The sequence shown here is derived from an EMBL/GenBank/DDBJ whole genome shotgun (WGS) entry which is preliminary data.</text>
</comment>
<protein>
    <submittedName>
        <fullName evidence="1">Uncharacterized protein</fullName>
    </submittedName>
</protein>
<proteinExistence type="predicted"/>
<gene>
    <name evidence="1" type="ORF">SKAU_G00054930</name>
</gene>
<evidence type="ECO:0000313" key="2">
    <source>
        <dbReference type="Proteomes" id="UP001152622"/>
    </source>
</evidence>
<evidence type="ECO:0000313" key="1">
    <source>
        <dbReference type="EMBL" id="KAJ8374913.1"/>
    </source>
</evidence>
<dbReference type="OrthoDB" id="10584775at2759"/>
<dbReference type="Proteomes" id="UP001152622">
    <property type="component" value="Chromosome 2"/>
</dbReference>
<keyword evidence="2" id="KW-1185">Reference proteome</keyword>